<evidence type="ECO:0000313" key="2">
    <source>
        <dbReference type="EMBL" id="RIT32200.1"/>
    </source>
</evidence>
<dbReference type="Proteomes" id="UP000284557">
    <property type="component" value="Unassembled WGS sequence"/>
</dbReference>
<organism evidence="2 3">
    <name type="scientific">Mycobacteroides abscessus</name>
    <dbReference type="NCBI Taxonomy" id="36809"/>
    <lineage>
        <taxon>Bacteria</taxon>
        <taxon>Bacillati</taxon>
        <taxon>Actinomycetota</taxon>
        <taxon>Actinomycetes</taxon>
        <taxon>Mycobacteriales</taxon>
        <taxon>Mycobacteriaceae</taxon>
        <taxon>Mycobacteroides</taxon>
    </lineage>
</organism>
<feature type="region of interest" description="Disordered" evidence="1">
    <location>
        <begin position="1"/>
        <end position="31"/>
    </location>
</feature>
<feature type="compositionally biased region" description="Basic residues" evidence="1">
    <location>
        <begin position="11"/>
        <end position="20"/>
    </location>
</feature>
<gene>
    <name evidence="2" type="ORF">D2E76_23860</name>
</gene>
<feature type="compositionally biased region" description="Basic and acidic residues" evidence="1">
    <location>
        <begin position="1"/>
        <end position="10"/>
    </location>
</feature>
<name>A0ABD7HHW0_9MYCO</name>
<dbReference type="EMBL" id="QXBN01000025">
    <property type="protein sequence ID" value="RIT32200.1"/>
    <property type="molecule type" value="Genomic_DNA"/>
</dbReference>
<proteinExistence type="predicted"/>
<dbReference type="AlphaFoldDB" id="A0ABD7HHW0"/>
<protein>
    <submittedName>
        <fullName evidence="2">Uncharacterized protein</fullName>
    </submittedName>
</protein>
<accession>A0ABD7HHW0</accession>
<evidence type="ECO:0000313" key="3">
    <source>
        <dbReference type="Proteomes" id="UP000284557"/>
    </source>
</evidence>
<reference evidence="2 3" key="1">
    <citation type="submission" date="2018-08" db="EMBL/GenBank/DDBJ databases">
        <title>Linezolid Resistance in Mycobacterium abscessus: MIC Distribution and Comprehensive Investigation of Resistance Mechanisms.</title>
        <authorList>
            <person name="Ye M."/>
            <person name="Xu L."/>
            <person name="Zou Y."/>
            <person name="Li B."/>
            <person name="Guo Q."/>
            <person name="Zhang Y."/>
            <person name="Zhan M."/>
            <person name="Xu B."/>
            <person name="Yu F."/>
            <person name="Zhang Z."/>
            <person name="Chu H."/>
        </authorList>
    </citation>
    <scope>NUCLEOTIDE SEQUENCE [LARGE SCALE GENOMIC DNA]</scope>
    <source>
        <strain evidence="2 3">G143</strain>
    </source>
</reference>
<comment type="caution">
    <text evidence="2">The sequence shown here is derived from an EMBL/GenBank/DDBJ whole genome shotgun (WGS) entry which is preliminary data.</text>
</comment>
<evidence type="ECO:0000256" key="1">
    <source>
        <dbReference type="SAM" id="MobiDB-lite"/>
    </source>
</evidence>
<sequence>MHDGHAADRYRRYHQHRKPHPLGNPDHRSHPVPLVAQRRKGFPGVNPVPWNAITVRPFLSWMSRAG</sequence>